<dbReference type="Pfam" id="PF04358">
    <property type="entry name" value="DsrC"/>
    <property type="match status" value="1"/>
</dbReference>
<comment type="caution">
    <text evidence="4">The sequence shown here is derived from an EMBL/GenBank/DDBJ whole genome shotgun (WGS) entry which is preliminary data.</text>
</comment>
<dbReference type="InterPro" id="IPR042072">
    <property type="entry name" value="DsrC-like_C"/>
</dbReference>
<dbReference type="EMBL" id="NRRY01000008">
    <property type="protein sequence ID" value="MBK1618232.1"/>
    <property type="molecule type" value="Genomic_DNA"/>
</dbReference>
<comment type="similarity">
    <text evidence="3">Belongs to the dsrC/tusE family.</text>
</comment>
<dbReference type="RefSeq" id="WP_200241160.1">
    <property type="nucleotide sequence ID" value="NZ_JAXUFI010000030.1"/>
</dbReference>
<evidence type="ECO:0000313" key="5">
    <source>
        <dbReference type="Proteomes" id="UP001138768"/>
    </source>
</evidence>
<proteinExistence type="inferred from homology"/>
<comment type="function">
    <text evidence="3">Part of a sulfur-relay system.</text>
</comment>
<gene>
    <name evidence="4" type="ORF">CKO42_07205</name>
</gene>
<dbReference type="Gene3D" id="1.10.10.370">
    <property type="entry name" value="DsrC-like protein, C-terminal domain"/>
    <property type="match status" value="1"/>
</dbReference>
<name>A0A9X0W7F0_9GAMM</name>
<dbReference type="InterPro" id="IPR043163">
    <property type="entry name" value="DsrC-like_N"/>
</dbReference>
<dbReference type="GO" id="GO:0016740">
    <property type="term" value="F:transferase activity"/>
    <property type="evidence" value="ECO:0007669"/>
    <property type="project" value="UniProtKB-KW"/>
</dbReference>
<dbReference type="InterPro" id="IPR007453">
    <property type="entry name" value="DsrC/TusE"/>
</dbReference>
<dbReference type="SUPFAM" id="SSF69721">
    <property type="entry name" value="DsrC, the gamma subunit of dissimilatory sulfite reductase"/>
    <property type="match status" value="1"/>
</dbReference>
<keyword evidence="2" id="KW-0963">Cytoplasm</keyword>
<organism evidence="4 5">
    <name type="scientific">Lamprobacter modestohalophilus</name>
    <dbReference type="NCBI Taxonomy" id="1064514"/>
    <lineage>
        <taxon>Bacteria</taxon>
        <taxon>Pseudomonadati</taxon>
        <taxon>Pseudomonadota</taxon>
        <taxon>Gammaproteobacteria</taxon>
        <taxon>Chromatiales</taxon>
        <taxon>Chromatiaceae</taxon>
        <taxon>Lamprobacter</taxon>
    </lineage>
</organism>
<dbReference type="EC" id="2.8.1.-" evidence="3"/>
<dbReference type="InterPro" id="IPR025526">
    <property type="entry name" value="DsrC-like_dom_sf"/>
</dbReference>
<keyword evidence="3" id="KW-0808">Transferase</keyword>
<comment type="subcellular location">
    <subcellularLocation>
        <location evidence="1">Cytoplasm</location>
    </subcellularLocation>
</comment>
<dbReference type="Gene3D" id="3.30.1420.10">
    <property type="match status" value="1"/>
</dbReference>
<dbReference type="AlphaFoldDB" id="A0A9X0W7F0"/>
<dbReference type="GO" id="GO:0002143">
    <property type="term" value="P:tRNA wobble position uridine thiolation"/>
    <property type="evidence" value="ECO:0007669"/>
    <property type="project" value="TreeGrafter"/>
</dbReference>
<dbReference type="Proteomes" id="UP001138768">
    <property type="component" value="Unassembled WGS sequence"/>
</dbReference>
<dbReference type="GO" id="GO:0097163">
    <property type="term" value="F:sulfur carrier activity"/>
    <property type="evidence" value="ECO:0007669"/>
    <property type="project" value="TreeGrafter"/>
</dbReference>
<dbReference type="GO" id="GO:0005737">
    <property type="term" value="C:cytoplasm"/>
    <property type="evidence" value="ECO:0007669"/>
    <property type="project" value="UniProtKB-SubCell"/>
</dbReference>
<dbReference type="NCBIfam" id="TIGR03342">
    <property type="entry name" value="dsrC_tusE_dsvC"/>
    <property type="match status" value="1"/>
</dbReference>
<evidence type="ECO:0000256" key="2">
    <source>
        <dbReference type="ARBA" id="ARBA00022490"/>
    </source>
</evidence>
<evidence type="ECO:0000256" key="3">
    <source>
        <dbReference type="PIRNR" id="PIRNR006223"/>
    </source>
</evidence>
<evidence type="ECO:0000313" key="4">
    <source>
        <dbReference type="EMBL" id="MBK1618232.1"/>
    </source>
</evidence>
<keyword evidence="5" id="KW-1185">Reference proteome</keyword>
<accession>A0A9X0W7F0</accession>
<sequence>MTAMNVVGEIAGREVQFNKKGFIARFEDWDNDLAYAMAQQEGLSLTECHWTVIEFLREYYAFHEMPPSPKVIIRTIGEKVSEHTPCTRKKLEGLFPDGGCKQACRIAGLPDHYCHSC</sequence>
<protein>
    <recommendedName>
        <fullName evidence="3">Sulfurtransferase</fullName>
        <ecNumber evidence="3">2.8.1.-</ecNumber>
    </recommendedName>
</protein>
<evidence type="ECO:0000256" key="1">
    <source>
        <dbReference type="ARBA" id="ARBA00004496"/>
    </source>
</evidence>
<reference evidence="4 5" key="1">
    <citation type="journal article" date="2020" name="Microorganisms">
        <title>Osmotic Adaptation and Compatible Solute Biosynthesis of Phototrophic Bacteria as Revealed from Genome Analyses.</title>
        <authorList>
            <person name="Imhoff J.F."/>
            <person name="Rahn T."/>
            <person name="Kunzel S."/>
            <person name="Keller A."/>
            <person name="Neulinger S.C."/>
        </authorList>
    </citation>
    <scope>NUCLEOTIDE SEQUENCE [LARGE SCALE GENOMIC DNA]</scope>
    <source>
        <strain evidence="4 5">DSM 25653</strain>
    </source>
</reference>
<dbReference type="PIRSF" id="PIRSF006223">
    <property type="entry name" value="DsrC_TusE"/>
    <property type="match status" value="1"/>
</dbReference>
<dbReference type="PANTHER" id="PTHR37010">
    <property type="entry name" value="SULFURTRANSFERASE TUSE"/>
    <property type="match status" value="1"/>
</dbReference>
<dbReference type="PANTHER" id="PTHR37010:SF1">
    <property type="entry name" value="SULFURTRANSFERASE TUSE"/>
    <property type="match status" value="1"/>
</dbReference>